<dbReference type="SUPFAM" id="SSF53756">
    <property type="entry name" value="UDP-Glycosyltransferase/glycogen phosphorylase"/>
    <property type="match status" value="1"/>
</dbReference>
<evidence type="ECO:0000313" key="3">
    <source>
        <dbReference type="EMBL" id="SDB97167.1"/>
    </source>
</evidence>
<dbReference type="PANTHER" id="PTHR43174">
    <property type="entry name" value="UDP-N-ACETYLGLUCOSAMINE 2-EPIMERASE"/>
    <property type="match status" value="1"/>
</dbReference>
<evidence type="ECO:0000256" key="1">
    <source>
        <dbReference type="RuleBase" id="RU003513"/>
    </source>
</evidence>
<dbReference type="InterPro" id="IPR029767">
    <property type="entry name" value="WecB-like"/>
</dbReference>
<sequence length="405" mass="45735">MKIEHYEKVREMTMADASWKENGKLKLLIIVGTRPEIIRLAAVIKKCRNYFDTILAHTGQNYDYTLNGVFFHDLELGDPEVYMDAVGADLGETMGNIIAKSYQLMVKLQPDAVLVLGDTNSCLSVIGAKRLHIPIFHMEAGNRCKDECLPEETNRRIVDIISDVNLAYSEHARRYLADCGLPKERTYVTGSPMAEVLHMNLEKIQASDVHARLGLERGRYILLSAHREENIDTEKNFLSLFTAINKMAEKYDMPILYSCHPRSRKRLEQMKADGKFVLDRRVIQHDPLGFHDYNCLQMNAFCVVSDSGTLPEESSFFTSIGHPIPAVCIRTSTERPEALDKGCFILSGIDTKGLLQAVDTAVEMVKNGDNGIPVPDYVDENVSDKVVKIIQSYVGVVNKMVWRKF</sequence>
<dbReference type="Gene3D" id="3.40.50.2000">
    <property type="entry name" value="Glycogen Phosphorylase B"/>
    <property type="match status" value="2"/>
</dbReference>
<gene>
    <name evidence="3" type="ORF">SAMN04487864_101215</name>
</gene>
<organism evidence="3 4">
    <name type="scientific">Succiniclasticum ruminis</name>
    <dbReference type="NCBI Taxonomy" id="40841"/>
    <lineage>
        <taxon>Bacteria</taxon>
        <taxon>Bacillati</taxon>
        <taxon>Bacillota</taxon>
        <taxon>Negativicutes</taxon>
        <taxon>Acidaminococcales</taxon>
        <taxon>Acidaminococcaceae</taxon>
        <taxon>Succiniclasticum</taxon>
    </lineage>
</organism>
<dbReference type="GO" id="GO:0016853">
    <property type="term" value="F:isomerase activity"/>
    <property type="evidence" value="ECO:0007669"/>
    <property type="project" value="UniProtKB-KW"/>
</dbReference>
<dbReference type="PANTHER" id="PTHR43174:SF1">
    <property type="entry name" value="UDP-N-ACETYLGLUCOSAMINE 2-EPIMERASE"/>
    <property type="match status" value="1"/>
</dbReference>
<comment type="similarity">
    <text evidence="1">Belongs to the UDP-N-acetylglucosamine 2-epimerase family.</text>
</comment>
<feature type="domain" description="UDP-N-acetylglucosamine 2-epimerase" evidence="2">
    <location>
        <begin position="48"/>
        <end position="390"/>
    </location>
</feature>
<dbReference type="AlphaFoldDB" id="A0A1G6HS85"/>
<dbReference type="NCBIfam" id="TIGR00236">
    <property type="entry name" value="wecB"/>
    <property type="match status" value="1"/>
</dbReference>
<dbReference type="Pfam" id="PF02350">
    <property type="entry name" value="Epimerase_2"/>
    <property type="match status" value="1"/>
</dbReference>
<dbReference type="CDD" id="cd03786">
    <property type="entry name" value="GTB_UDP-GlcNAc_2-Epimerase"/>
    <property type="match status" value="1"/>
</dbReference>
<protein>
    <submittedName>
        <fullName evidence="3">UDP-N-acetylglucosamine 2-epimerase (Non-hydrolysing)</fullName>
    </submittedName>
</protein>
<dbReference type="EMBL" id="FMYW01000001">
    <property type="protein sequence ID" value="SDB97167.1"/>
    <property type="molecule type" value="Genomic_DNA"/>
</dbReference>
<accession>A0A1G6HS85</accession>
<keyword evidence="4" id="KW-1185">Reference proteome</keyword>
<dbReference type="Proteomes" id="UP000198943">
    <property type="component" value="Unassembled WGS sequence"/>
</dbReference>
<dbReference type="InterPro" id="IPR003331">
    <property type="entry name" value="UDP_GlcNAc_Epimerase_2_dom"/>
</dbReference>
<evidence type="ECO:0000259" key="2">
    <source>
        <dbReference type="Pfam" id="PF02350"/>
    </source>
</evidence>
<evidence type="ECO:0000313" key="4">
    <source>
        <dbReference type="Proteomes" id="UP000198943"/>
    </source>
</evidence>
<proteinExistence type="inferred from homology"/>
<name>A0A1G6HS85_9FIRM</name>
<reference evidence="4" key="1">
    <citation type="submission" date="2016-10" db="EMBL/GenBank/DDBJ databases">
        <authorList>
            <person name="Varghese N."/>
            <person name="Submissions S."/>
        </authorList>
    </citation>
    <scope>NUCLEOTIDE SEQUENCE [LARGE SCALE GENOMIC DNA]</scope>
    <source>
        <strain evidence="4">DSM 11005</strain>
    </source>
</reference>
<keyword evidence="1" id="KW-0413">Isomerase</keyword>